<dbReference type="AlphaFoldDB" id="G0MGM3"/>
<name>G0MGM3_CAEBE</name>
<evidence type="ECO:0000313" key="1">
    <source>
        <dbReference type="EMBL" id="EGT56500.1"/>
    </source>
</evidence>
<organism evidence="2">
    <name type="scientific">Caenorhabditis brenneri</name>
    <name type="common">Nematode worm</name>
    <dbReference type="NCBI Taxonomy" id="135651"/>
    <lineage>
        <taxon>Eukaryota</taxon>
        <taxon>Metazoa</taxon>
        <taxon>Ecdysozoa</taxon>
        <taxon>Nematoda</taxon>
        <taxon>Chromadorea</taxon>
        <taxon>Rhabditida</taxon>
        <taxon>Rhabditina</taxon>
        <taxon>Rhabditomorpha</taxon>
        <taxon>Rhabditoidea</taxon>
        <taxon>Rhabditidae</taxon>
        <taxon>Peloderinae</taxon>
        <taxon>Caenorhabditis</taxon>
    </lineage>
</organism>
<proteinExistence type="predicted"/>
<dbReference type="PANTHER" id="PTHR24095">
    <property type="entry name" value="ACETYL-COENZYME A SYNTHETASE"/>
    <property type="match status" value="1"/>
</dbReference>
<dbReference type="PANTHER" id="PTHR24095:SF244">
    <property type="entry name" value="ACETYL-COENZYME A SYNTHETASE"/>
    <property type="match status" value="1"/>
</dbReference>
<dbReference type="Proteomes" id="UP000008068">
    <property type="component" value="Unassembled WGS sequence"/>
</dbReference>
<sequence>MSLLKKCVGLDPNFRKPLDIGLIWEGNYWDDQDVHDCCDVDWETCEILVRKISKALLLPTAPTDGSSKENEKVLILLPKIMQLPLTILAAYRAGIMAIVMDPLTFKTSTLQSILLAEQPKFVVTVDAFWQAQELIEVKSTVENLPEMDETQLLVIRHVAPNNGVPPPKRHYPARRPSYRTSLCLRDGKDWEWSTVMAGVTVGEYSKEFEDGWKWDQDDVIMKLVDEEGKIHTVRHGELLEKLDAKKAGLETKIAEKNGPNIENIMVMDAPKDLETLTNFLVPWYMGKTMTLYEGPLSYPDSSRLAQVISKHNVNILLGSGTYSIPNPEYLKFFAVPSLKIIDMPDFPIVSSYFLNFQQ</sequence>
<keyword evidence="2" id="KW-1185">Reference proteome</keyword>
<dbReference type="InterPro" id="IPR042099">
    <property type="entry name" value="ANL_N_sf"/>
</dbReference>
<dbReference type="InParanoid" id="G0MGM3"/>
<evidence type="ECO:0000313" key="2">
    <source>
        <dbReference type="Proteomes" id="UP000008068"/>
    </source>
</evidence>
<gene>
    <name evidence="1" type="ORF">CAEBREN_01469</name>
</gene>
<dbReference type="GO" id="GO:0003987">
    <property type="term" value="F:acetate-CoA ligase activity"/>
    <property type="evidence" value="ECO:0007669"/>
    <property type="project" value="TreeGrafter"/>
</dbReference>
<dbReference type="eggNOG" id="ENOG502RT75">
    <property type="taxonomic scope" value="Eukaryota"/>
</dbReference>
<reference evidence="2" key="1">
    <citation type="submission" date="2011-07" db="EMBL/GenBank/DDBJ databases">
        <authorList>
            <consortium name="Caenorhabditis brenneri Sequencing and Analysis Consortium"/>
            <person name="Wilson R.K."/>
        </authorList>
    </citation>
    <scope>NUCLEOTIDE SEQUENCE [LARGE SCALE GENOMIC DNA]</scope>
    <source>
        <strain evidence="2">PB2801</strain>
    </source>
</reference>
<dbReference type="GO" id="GO:0006085">
    <property type="term" value="P:acetyl-CoA biosynthetic process"/>
    <property type="evidence" value="ECO:0007669"/>
    <property type="project" value="TreeGrafter"/>
</dbReference>
<accession>G0MGM3</accession>
<dbReference type="Gene3D" id="3.40.50.12780">
    <property type="entry name" value="N-terminal domain of ligase-like"/>
    <property type="match status" value="1"/>
</dbReference>
<dbReference type="OMA" id="WIGNYYD"/>
<dbReference type="OrthoDB" id="5830402at2759"/>
<evidence type="ECO:0008006" key="3">
    <source>
        <dbReference type="Google" id="ProtNLM"/>
    </source>
</evidence>
<dbReference type="SUPFAM" id="SSF56801">
    <property type="entry name" value="Acetyl-CoA synthetase-like"/>
    <property type="match status" value="1"/>
</dbReference>
<dbReference type="STRING" id="135651.G0MGM3"/>
<dbReference type="HOGENOM" id="CLU_056811_0_0_1"/>
<protein>
    <recommendedName>
        <fullName evidence="3">AMP-dependent synthetase/ligase domain-containing protein</fullName>
    </recommendedName>
</protein>
<dbReference type="EMBL" id="GL379793">
    <property type="protein sequence ID" value="EGT56500.1"/>
    <property type="molecule type" value="Genomic_DNA"/>
</dbReference>